<comment type="caution">
    <text evidence="7">The sequence shown here is derived from an EMBL/GenBank/DDBJ whole genome shotgun (WGS) entry which is preliminary data.</text>
</comment>
<dbReference type="NCBIfam" id="TIGR00225">
    <property type="entry name" value="prc"/>
    <property type="match status" value="1"/>
</dbReference>
<dbReference type="NCBIfam" id="NF045588">
    <property type="entry name" value="Cterm_S41_CtpA"/>
    <property type="match status" value="1"/>
</dbReference>
<dbReference type="Gene3D" id="2.30.42.10">
    <property type="match status" value="1"/>
</dbReference>
<dbReference type="EC" id="3.4.21.102" evidence="7"/>
<dbReference type="CDD" id="cd06782">
    <property type="entry name" value="cpPDZ_CPP-like"/>
    <property type="match status" value="1"/>
</dbReference>
<dbReference type="InterPro" id="IPR036034">
    <property type="entry name" value="PDZ_sf"/>
</dbReference>
<dbReference type="Gene3D" id="3.30.750.44">
    <property type="match status" value="1"/>
</dbReference>
<dbReference type="InterPro" id="IPR005151">
    <property type="entry name" value="Tail-specific_protease"/>
</dbReference>
<dbReference type="SMART" id="SM00228">
    <property type="entry name" value="PDZ"/>
    <property type="match status" value="1"/>
</dbReference>
<keyword evidence="2 5" id="KW-0645">Protease</keyword>
<evidence type="ECO:0000313" key="8">
    <source>
        <dbReference type="Proteomes" id="UP000702425"/>
    </source>
</evidence>
<protein>
    <submittedName>
        <fullName evidence="7">Carboxy-terminal processing protease CtpA</fullName>
        <ecNumber evidence="7">3.4.21.102</ecNumber>
    </submittedName>
</protein>
<dbReference type="PANTHER" id="PTHR32060:SF30">
    <property type="entry name" value="CARBOXY-TERMINAL PROCESSING PROTEASE CTPA"/>
    <property type="match status" value="1"/>
</dbReference>
<name>A0ABX2D240_9CYAN</name>
<dbReference type="InterPro" id="IPR004447">
    <property type="entry name" value="Peptidase_S41A"/>
</dbReference>
<keyword evidence="3 5" id="KW-0378">Hydrolase</keyword>
<evidence type="ECO:0000259" key="6">
    <source>
        <dbReference type="PROSITE" id="PS50106"/>
    </source>
</evidence>
<gene>
    <name evidence="7" type="primary">ctpA_2</name>
    <name evidence="7" type="ORF">E5S67_04298</name>
</gene>
<comment type="similarity">
    <text evidence="1 5">Belongs to the peptidase S41A family.</text>
</comment>
<dbReference type="InterPro" id="IPR001478">
    <property type="entry name" value="PDZ"/>
</dbReference>
<proteinExistence type="inferred from homology"/>
<dbReference type="Pfam" id="PF17820">
    <property type="entry name" value="PDZ_6"/>
    <property type="match status" value="1"/>
</dbReference>
<dbReference type="GO" id="GO:0006508">
    <property type="term" value="P:proteolysis"/>
    <property type="evidence" value="ECO:0007669"/>
    <property type="project" value="UniProtKB-KW"/>
</dbReference>
<dbReference type="InterPro" id="IPR029045">
    <property type="entry name" value="ClpP/crotonase-like_dom_sf"/>
</dbReference>
<dbReference type="SUPFAM" id="SSF50156">
    <property type="entry name" value="PDZ domain-like"/>
    <property type="match status" value="1"/>
</dbReference>
<dbReference type="Pfam" id="PF03572">
    <property type="entry name" value="Peptidase_S41"/>
    <property type="match status" value="1"/>
</dbReference>
<evidence type="ECO:0000313" key="7">
    <source>
        <dbReference type="EMBL" id="NQE36533.1"/>
    </source>
</evidence>
<organism evidence="7 8">
    <name type="scientific">Microcoleus asticus IPMA8</name>
    <dbReference type="NCBI Taxonomy" id="2563858"/>
    <lineage>
        <taxon>Bacteria</taxon>
        <taxon>Bacillati</taxon>
        <taxon>Cyanobacteriota</taxon>
        <taxon>Cyanophyceae</taxon>
        <taxon>Oscillatoriophycideae</taxon>
        <taxon>Oscillatoriales</taxon>
        <taxon>Microcoleaceae</taxon>
        <taxon>Microcoleus</taxon>
        <taxon>Microcoleus asticus</taxon>
    </lineage>
</organism>
<evidence type="ECO:0000256" key="1">
    <source>
        <dbReference type="ARBA" id="ARBA00009179"/>
    </source>
</evidence>
<evidence type="ECO:0000256" key="3">
    <source>
        <dbReference type="ARBA" id="ARBA00022801"/>
    </source>
</evidence>
<sequence length="437" mass="47591">MRKSLKAYKLKIQEMQYLPIFYRKIMHRRVFQIAILLFLQVALVLGPWAGPAAALTPEQQLLSEAWRIVNRSYVDDKFNSKNWWSIREKAVKQPLNDRQQTYTAIQGMLANLDDPFTRLLKPEQYRSLQVNTSGELTGVGLQIAIDPQTNTLTVVAPLAGSPADKAGIQPLDRILKIDGTPTSELSLDEAATRMRGRIGTPVTLTLGREGRDAAEEIKLVRDRIALNPVYAELQSGAENLPVGYIRLSQFSANATEEVARAIDGLEKQGAAAYILDLRNNPGGLLQAGIEIARLWLDSGTIVYTVNRQGILGSFEASGQALTGDPLIVLVNKGTASASEILAGALQDNGRAQLVGEKTFGKGLIQSLFDLSDGSGLAVTVAKYETPNHTDINKLGISPDRVVPLEPIARDQIGTAADLQYQAALQLLKETTVLAKSV</sequence>
<dbReference type="InterPro" id="IPR041489">
    <property type="entry name" value="PDZ_6"/>
</dbReference>
<accession>A0ABX2D240</accession>
<dbReference type="Gene3D" id="3.90.226.10">
    <property type="entry name" value="2-enoyl-CoA Hydratase, Chain A, domain 1"/>
    <property type="match status" value="1"/>
</dbReference>
<keyword evidence="8" id="KW-1185">Reference proteome</keyword>
<feature type="domain" description="PDZ" evidence="6">
    <location>
        <begin position="125"/>
        <end position="195"/>
    </location>
</feature>
<keyword evidence="4 5" id="KW-0720">Serine protease</keyword>
<dbReference type="PROSITE" id="PS50106">
    <property type="entry name" value="PDZ"/>
    <property type="match status" value="1"/>
</dbReference>
<dbReference type="CDD" id="cd07560">
    <property type="entry name" value="Peptidase_S41_CPP"/>
    <property type="match status" value="1"/>
</dbReference>
<evidence type="ECO:0000256" key="5">
    <source>
        <dbReference type="RuleBase" id="RU004404"/>
    </source>
</evidence>
<dbReference type="SUPFAM" id="SSF52096">
    <property type="entry name" value="ClpP/crotonase"/>
    <property type="match status" value="1"/>
</dbReference>
<reference evidence="7 8" key="1">
    <citation type="journal article" date="2020" name="Sci. Rep.">
        <title>A novel cyanobacterial geosmin producer, revising GeoA distribution and dispersion patterns in Bacteria.</title>
        <authorList>
            <person name="Churro C."/>
            <person name="Semedo-Aguiar A.P."/>
            <person name="Silva A.D."/>
            <person name="Pereira-Leal J.B."/>
            <person name="Leite R.B."/>
        </authorList>
    </citation>
    <scope>NUCLEOTIDE SEQUENCE [LARGE SCALE GENOMIC DNA]</scope>
    <source>
        <strain evidence="7 8">IPMA8</strain>
    </source>
</reference>
<dbReference type="GO" id="GO:0004252">
    <property type="term" value="F:serine-type endopeptidase activity"/>
    <property type="evidence" value="ECO:0007669"/>
    <property type="project" value="UniProtKB-EC"/>
</dbReference>
<dbReference type="EMBL" id="SRRZ01000088">
    <property type="protein sequence ID" value="NQE36533.1"/>
    <property type="molecule type" value="Genomic_DNA"/>
</dbReference>
<evidence type="ECO:0000256" key="4">
    <source>
        <dbReference type="ARBA" id="ARBA00022825"/>
    </source>
</evidence>
<dbReference type="SMART" id="SM00245">
    <property type="entry name" value="TSPc"/>
    <property type="match status" value="1"/>
</dbReference>
<dbReference type="InterPro" id="IPR054621">
    <property type="entry name" value="Cterm_S41_CtpA"/>
</dbReference>
<dbReference type="PANTHER" id="PTHR32060">
    <property type="entry name" value="TAIL-SPECIFIC PROTEASE"/>
    <property type="match status" value="1"/>
</dbReference>
<evidence type="ECO:0000256" key="2">
    <source>
        <dbReference type="ARBA" id="ARBA00022670"/>
    </source>
</evidence>
<dbReference type="Proteomes" id="UP000702425">
    <property type="component" value="Unassembled WGS sequence"/>
</dbReference>